<feature type="domain" description="DUF4376" evidence="1">
    <location>
        <begin position="85"/>
        <end position="187"/>
    </location>
</feature>
<protein>
    <submittedName>
        <fullName evidence="2">DUF4376 domain-containing protein</fullName>
    </submittedName>
</protein>
<keyword evidence="3" id="KW-1185">Reference proteome</keyword>
<dbReference type="EMBL" id="JABFDB010000024">
    <property type="protein sequence ID" value="NYZ23090.1"/>
    <property type="molecule type" value="Genomic_DNA"/>
</dbReference>
<dbReference type="Pfam" id="PF14301">
    <property type="entry name" value="DUF4376"/>
    <property type="match status" value="1"/>
</dbReference>
<evidence type="ECO:0000313" key="2">
    <source>
        <dbReference type="EMBL" id="NYZ23090.1"/>
    </source>
</evidence>
<comment type="caution">
    <text evidence="2">The sequence shown here is derived from an EMBL/GenBank/DDBJ whole genome shotgun (WGS) entry which is preliminary data.</text>
</comment>
<dbReference type="Proteomes" id="UP000584642">
    <property type="component" value="Unassembled WGS sequence"/>
</dbReference>
<accession>A0ABX2TKD3</accession>
<evidence type="ECO:0000313" key="3">
    <source>
        <dbReference type="Proteomes" id="UP000584642"/>
    </source>
</evidence>
<evidence type="ECO:0000259" key="1">
    <source>
        <dbReference type="Pfam" id="PF14301"/>
    </source>
</evidence>
<name>A0ABX2TKD3_9PROT</name>
<sequence length="198" mass="21938">MFINIVTGDYPLNMADLRQRFPNTSWSDDPSAIDDKTLATYGLARVIVDPAPIEVMTQVTPNPPALIDGVWRVTWTISPWPLEAVKAAKLAELARVRWQRECAGIEVDGLLVATDDRAKLLLNCMYRTAEKKPAMIHRWKQPNCEVELTSTQVIALADALSAHVQACFDRELDLRAQIEAAGTMADILGIDVTAGWPL</sequence>
<reference evidence="2 3" key="1">
    <citation type="submission" date="2020-05" db="EMBL/GenBank/DDBJ databases">
        <title>Azospirillum oleiclasticum sp. nov, a nitrogen-fixing and heavy crude oil-emulsifying bacterium isolated from the crude oil of Yumen Oilfield.</title>
        <authorList>
            <person name="Wu D."/>
            <person name="Cai M."/>
            <person name="Zhang X."/>
        </authorList>
    </citation>
    <scope>NUCLEOTIDE SEQUENCE [LARGE SCALE GENOMIC DNA]</scope>
    <source>
        <strain evidence="2 3">ROY-1-1-2</strain>
    </source>
</reference>
<proteinExistence type="predicted"/>
<organism evidence="2 3">
    <name type="scientific">Azospirillum oleiclasticum</name>
    <dbReference type="NCBI Taxonomy" id="2735135"/>
    <lineage>
        <taxon>Bacteria</taxon>
        <taxon>Pseudomonadati</taxon>
        <taxon>Pseudomonadota</taxon>
        <taxon>Alphaproteobacteria</taxon>
        <taxon>Rhodospirillales</taxon>
        <taxon>Azospirillaceae</taxon>
        <taxon>Azospirillum</taxon>
    </lineage>
</organism>
<dbReference type="InterPro" id="IPR025484">
    <property type="entry name" value="DUF4376"/>
</dbReference>
<gene>
    <name evidence="2" type="ORF">HND93_25565</name>
</gene>
<dbReference type="RefSeq" id="WP_180284870.1">
    <property type="nucleotide sequence ID" value="NZ_JABFDB010000024.1"/>
</dbReference>